<keyword evidence="6" id="KW-0276">Fatty acid metabolism</keyword>
<proteinExistence type="predicted"/>
<evidence type="ECO:0000313" key="13">
    <source>
        <dbReference type="Proteomes" id="UP001472866"/>
    </source>
</evidence>
<evidence type="ECO:0000256" key="10">
    <source>
        <dbReference type="SAM" id="Phobius"/>
    </source>
</evidence>
<dbReference type="SUPFAM" id="SSF47336">
    <property type="entry name" value="ACP-like"/>
    <property type="match status" value="1"/>
</dbReference>
<dbReference type="Pfam" id="PF00501">
    <property type="entry name" value="AMP-binding"/>
    <property type="match status" value="1"/>
</dbReference>
<gene>
    <name evidence="12" type="ORF">HKI87_04g29570</name>
</gene>
<dbReference type="GO" id="GO:0006631">
    <property type="term" value="P:fatty acid metabolic process"/>
    <property type="evidence" value="ECO:0007669"/>
    <property type="project" value="UniProtKB-KW"/>
</dbReference>
<dbReference type="InterPro" id="IPR020806">
    <property type="entry name" value="PKS_PP-bd"/>
</dbReference>
<dbReference type="SMART" id="SM00823">
    <property type="entry name" value="PKS_PP"/>
    <property type="match status" value="1"/>
</dbReference>
<keyword evidence="9 10" id="KW-0472">Membrane</keyword>
<dbReference type="InterPro" id="IPR025110">
    <property type="entry name" value="AMP-bd_C"/>
</dbReference>
<reference evidence="12 13" key="1">
    <citation type="submission" date="2024-03" db="EMBL/GenBank/DDBJ databases">
        <title>Complete genome sequence of the green alga Chloropicon roscoffensis RCC1871.</title>
        <authorList>
            <person name="Lemieux C."/>
            <person name="Pombert J.-F."/>
            <person name="Otis C."/>
            <person name="Turmel M."/>
        </authorList>
    </citation>
    <scope>NUCLEOTIDE SEQUENCE [LARGE SCALE GENOMIC DNA]</scope>
    <source>
        <strain evidence="12 13">RCC1871</strain>
    </source>
</reference>
<dbReference type="InterPro" id="IPR040097">
    <property type="entry name" value="FAAL/FAAC"/>
</dbReference>
<dbReference type="InterPro" id="IPR004299">
    <property type="entry name" value="MBOAT_fam"/>
</dbReference>
<dbReference type="GO" id="GO:0016874">
    <property type="term" value="F:ligase activity"/>
    <property type="evidence" value="ECO:0007669"/>
    <property type="project" value="UniProtKB-KW"/>
</dbReference>
<dbReference type="GO" id="GO:0031177">
    <property type="term" value="F:phosphopantetheine binding"/>
    <property type="evidence" value="ECO:0007669"/>
    <property type="project" value="InterPro"/>
</dbReference>
<dbReference type="PANTHER" id="PTHR22754:SF32">
    <property type="entry name" value="DISCO-INTERACTING PROTEIN 2"/>
    <property type="match status" value="1"/>
</dbReference>
<dbReference type="Gene3D" id="1.10.1200.10">
    <property type="entry name" value="ACP-like"/>
    <property type="match status" value="1"/>
</dbReference>
<dbReference type="Gene3D" id="3.40.50.12780">
    <property type="entry name" value="N-terminal domain of ligase-like"/>
    <property type="match status" value="1"/>
</dbReference>
<protein>
    <submittedName>
        <fullName evidence="12">4-hydroxyphenylalkanoate adenylyltransferase</fullName>
    </submittedName>
</protein>
<feature type="transmembrane region" description="Helical" evidence="10">
    <location>
        <begin position="1143"/>
        <end position="1161"/>
    </location>
</feature>
<dbReference type="InterPro" id="IPR042099">
    <property type="entry name" value="ANL_N_sf"/>
</dbReference>
<evidence type="ECO:0000256" key="6">
    <source>
        <dbReference type="ARBA" id="ARBA00022832"/>
    </source>
</evidence>
<dbReference type="Gene3D" id="3.30.300.30">
    <property type="match status" value="1"/>
</dbReference>
<feature type="transmembrane region" description="Helical" evidence="10">
    <location>
        <begin position="1382"/>
        <end position="1405"/>
    </location>
</feature>
<keyword evidence="8" id="KW-0443">Lipid metabolism</keyword>
<dbReference type="InterPro" id="IPR009081">
    <property type="entry name" value="PP-bd_ACP"/>
</dbReference>
<dbReference type="SUPFAM" id="SSF56801">
    <property type="entry name" value="Acetyl-CoA synthetase-like"/>
    <property type="match status" value="1"/>
</dbReference>
<keyword evidence="12" id="KW-0808">Transferase</keyword>
<dbReference type="GO" id="GO:0016779">
    <property type="term" value="F:nucleotidyltransferase activity"/>
    <property type="evidence" value="ECO:0007669"/>
    <property type="project" value="UniProtKB-KW"/>
</dbReference>
<comment type="subcellular location">
    <subcellularLocation>
        <location evidence="1">Membrane</location>
        <topology evidence="1">Multi-pass membrane protein</topology>
    </subcellularLocation>
</comment>
<feature type="transmembrane region" description="Helical" evidence="10">
    <location>
        <begin position="1425"/>
        <end position="1448"/>
    </location>
</feature>
<evidence type="ECO:0000256" key="3">
    <source>
        <dbReference type="ARBA" id="ARBA00022553"/>
    </source>
</evidence>
<organism evidence="12 13">
    <name type="scientific">Chloropicon roscoffensis</name>
    <dbReference type="NCBI Taxonomy" id="1461544"/>
    <lineage>
        <taxon>Eukaryota</taxon>
        <taxon>Viridiplantae</taxon>
        <taxon>Chlorophyta</taxon>
        <taxon>Chloropicophyceae</taxon>
        <taxon>Chloropicales</taxon>
        <taxon>Chloropicaceae</taxon>
        <taxon>Chloropicon</taxon>
    </lineage>
</organism>
<dbReference type="Proteomes" id="UP001472866">
    <property type="component" value="Chromosome 04"/>
</dbReference>
<accession>A0AAX4P507</accession>
<evidence type="ECO:0000256" key="1">
    <source>
        <dbReference type="ARBA" id="ARBA00004141"/>
    </source>
</evidence>
<keyword evidence="7 10" id="KW-1133">Transmembrane helix</keyword>
<dbReference type="Pfam" id="PF03062">
    <property type="entry name" value="MBOAT"/>
    <property type="match status" value="1"/>
</dbReference>
<dbReference type="EMBL" id="CP151504">
    <property type="protein sequence ID" value="WZN61422.1"/>
    <property type="molecule type" value="Genomic_DNA"/>
</dbReference>
<keyword evidence="2" id="KW-0596">Phosphopantetheine</keyword>
<keyword evidence="5 10" id="KW-0812">Transmembrane</keyword>
<evidence type="ECO:0000256" key="7">
    <source>
        <dbReference type="ARBA" id="ARBA00022989"/>
    </source>
</evidence>
<dbReference type="CDD" id="cd05931">
    <property type="entry name" value="FAAL"/>
    <property type="match status" value="1"/>
</dbReference>
<evidence type="ECO:0000256" key="8">
    <source>
        <dbReference type="ARBA" id="ARBA00023098"/>
    </source>
</evidence>
<dbReference type="Pfam" id="PF23024">
    <property type="entry name" value="AMP-dom_DIP2-like"/>
    <property type="match status" value="1"/>
</dbReference>
<keyword evidence="3" id="KW-0597">Phosphoprotein</keyword>
<dbReference type="GO" id="GO:0016020">
    <property type="term" value="C:membrane"/>
    <property type="evidence" value="ECO:0007669"/>
    <property type="project" value="UniProtKB-SubCell"/>
</dbReference>
<feature type="transmembrane region" description="Helical" evidence="10">
    <location>
        <begin position="969"/>
        <end position="991"/>
    </location>
</feature>
<dbReference type="InterPro" id="IPR000873">
    <property type="entry name" value="AMP-dep_synth/lig_dom"/>
</dbReference>
<feature type="transmembrane region" description="Helical" evidence="10">
    <location>
        <begin position="1257"/>
        <end position="1276"/>
    </location>
</feature>
<dbReference type="PANTHER" id="PTHR22754">
    <property type="entry name" value="DISCO-INTERACTING PROTEIN 2 DIP2 -RELATED"/>
    <property type="match status" value="1"/>
</dbReference>
<dbReference type="Pfam" id="PF00550">
    <property type="entry name" value="PP-binding"/>
    <property type="match status" value="1"/>
</dbReference>
<evidence type="ECO:0000313" key="12">
    <source>
        <dbReference type="EMBL" id="WZN61422.1"/>
    </source>
</evidence>
<keyword evidence="13" id="KW-1185">Reference proteome</keyword>
<dbReference type="GO" id="GO:0019432">
    <property type="term" value="P:triglyceride biosynthetic process"/>
    <property type="evidence" value="ECO:0007669"/>
    <property type="project" value="UniProtKB-ARBA"/>
</dbReference>
<evidence type="ECO:0000259" key="11">
    <source>
        <dbReference type="PROSITE" id="PS50075"/>
    </source>
</evidence>
<dbReference type="PROSITE" id="PS50075">
    <property type="entry name" value="CARRIER"/>
    <property type="match status" value="1"/>
</dbReference>
<evidence type="ECO:0000256" key="2">
    <source>
        <dbReference type="ARBA" id="ARBA00022450"/>
    </source>
</evidence>
<dbReference type="InterPro" id="IPR036736">
    <property type="entry name" value="ACP-like_sf"/>
</dbReference>
<feature type="transmembrane region" description="Helical" evidence="10">
    <location>
        <begin position="1210"/>
        <end position="1231"/>
    </location>
</feature>
<dbReference type="PROSITE" id="PS00455">
    <property type="entry name" value="AMP_BINDING"/>
    <property type="match status" value="1"/>
</dbReference>
<feature type="transmembrane region" description="Helical" evidence="10">
    <location>
        <begin position="1352"/>
        <end position="1370"/>
    </location>
</feature>
<evidence type="ECO:0000256" key="9">
    <source>
        <dbReference type="ARBA" id="ARBA00023136"/>
    </source>
</evidence>
<feature type="transmembrane region" description="Helical" evidence="10">
    <location>
        <begin position="1320"/>
        <end position="1346"/>
    </location>
</feature>
<feature type="transmembrane region" description="Helical" evidence="10">
    <location>
        <begin position="1011"/>
        <end position="1036"/>
    </location>
</feature>
<evidence type="ECO:0000256" key="4">
    <source>
        <dbReference type="ARBA" id="ARBA00022598"/>
    </source>
</evidence>
<keyword evidence="4" id="KW-0436">Ligase</keyword>
<name>A0AAX4P507_9CHLO</name>
<sequence length="1462" mass="163808">MEKRSADRVAKIHPFSPVDLNAEPTTATRKASLGNGSAAHAPIPVVNPARALALWANADGYKDRIAFTFLNAASNKNHKLTATNRELWTRSGGVARELRRWGAAKGDRVLLVYPPGLDFVAALIACFRLGVTAVPAYPPNPKNLKQQAAVLGSIAKNAGASIALTDSSYIWVARYAATYAAGKRFGRSAKQWMSPSRWLGSKADGEDNAGGRSAEDLACDSWPAWLRWYSTSDLEDCESFQDEQVCGTDVAFLQYTSGSTSAPKGVMITYSALSHNIYTMIRISNHNTVLFKKVGHNLMVDSVQANDEWIDKDPGTIVSWLPQYHDMGLIGNTLCSILVPGGSQVILSPFTFLKNPLSWAEAITKYKATVITAPDFGYSQLIKYAFAAQKKGDFQVAQYDFSHLRLALNGAGMIKYKTMRDFYFLFRHAGLPSHVFGGGFGLAEHCVYVSHGGETVLFVDRGALSQGQVIIKTSCSTESDLSTKPEHTEDIVSLVSCGRVNDKKTDIDVSIVDPSDCSRVAGGCIGEIWISSPSKTGGYWNKEEDTRHTFCAQIKDENQNKNENCKEYLRTGDLGFIWQNELYFVSRMKDLIVVHGRNVIPDDVELVIAQSHTLVRTGCVAAFQTEEDVMCAVAEVRSGDLCESEIRAITNDVMSNMRKHNISLHALQLLKPRTIPKTTSGKVRRSECRQRYLENKLDVVHKNGFAGGSKERGHLNVDNLSSLGFGEARSQVLGHLLLTAKEMGLDVNVRDNLMDSGMDSSLMVGLHNSLEDIFGCVLPPSLLLDHGSLDSVASFIVENVFSIQSDDKAIASHDAKVQDSFKSCHCYLIAKDSRIKLVLSVAEEERKSLSVTNTATLRHATKSKRAWTFQREVSRKKKAESFIGDTSTVCMILYFLGVCILAMRVDRVVDGISLSLWKQEPSHLFQELSHQPSDESTENFDFHSFATRAGMKPMMEGFFGRKLDSFHDLFLAWTLEILPVELLCGLLLFVARRIPWITRRWSPAAVTVGVSLFQVLSLHGISAFWSFGSMCINLLVSEYTLHLARRKPSYASRCRWLIWATNLSLIASNNYYDIQESNSSSWPAWLVHGWFRKQKSLFSPWKTYRYLALRQLSYSLDVLEEVSREKKRKKTGPRKDSHSSLQYWAYILYAPLFMHGPVMLYHNFRSSPAANVKVNALGIREKIENPSQRVVLSRVVHQFTLTLGRLSSGLILLCAMIATTSVLKFALQTFYMPTIVFLKMHCPSLQVQPMNLQGPEYFVYGQMLLMFIFLNSHVIFGSSRAMAILDGVEVPNDTPVSHLRSSLSVRQHWKKFHVSWRDFFLRYIYSFSNGDFEGLVLVIAFSSFIHGFYAQWFLWGLVNLVAISLERVLFSKKKSRGKGTKIVMSTVNQTLAFVLQLMIFIPFSIVSKPSQGDPVDGSRYMALSFRALASFALWNFGFSLFNCLRIIAPQTNRENRERHHFW</sequence>
<keyword evidence="12" id="KW-0548">Nucleotidyltransferase</keyword>
<dbReference type="InterPro" id="IPR045851">
    <property type="entry name" value="AMP-bd_C_sf"/>
</dbReference>
<dbReference type="InterPro" id="IPR020845">
    <property type="entry name" value="AMP-binding_CS"/>
</dbReference>
<evidence type="ECO:0000256" key="5">
    <source>
        <dbReference type="ARBA" id="ARBA00022692"/>
    </source>
</evidence>
<feature type="domain" description="Carrier" evidence="11">
    <location>
        <begin position="719"/>
        <end position="800"/>
    </location>
</feature>